<dbReference type="KEGG" id="jme:EEW87_011125"/>
<evidence type="ECO:0000259" key="16">
    <source>
        <dbReference type="PROSITE" id="PS51198"/>
    </source>
</evidence>
<evidence type="ECO:0000256" key="9">
    <source>
        <dbReference type="ARBA" id="ARBA00023125"/>
    </source>
</evidence>
<dbReference type="Pfam" id="PF12705">
    <property type="entry name" value="PDDEXK_1"/>
    <property type="match status" value="1"/>
</dbReference>
<dbReference type="InterPro" id="IPR027417">
    <property type="entry name" value="P-loop_NTPase"/>
</dbReference>
<name>A0A5P8FNW0_9MICO</name>
<dbReference type="GO" id="GO:0000725">
    <property type="term" value="P:recombinational repair"/>
    <property type="evidence" value="ECO:0007669"/>
    <property type="project" value="TreeGrafter"/>
</dbReference>
<organism evidence="18 19">
    <name type="scientific">Janibacter melonis</name>
    <dbReference type="NCBI Taxonomy" id="262209"/>
    <lineage>
        <taxon>Bacteria</taxon>
        <taxon>Bacillati</taxon>
        <taxon>Actinomycetota</taxon>
        <taxon>Actinomycetes</taxon>
        <taxon>Micrococcales</taxon>
        <taxon>Intrasporangiaceae</taxon>
        <taxon>Janibacter</taxon>
    </lineage>
</organism>
<evidence type="ECO:0000256" key="11">
    <source>
        <dbReference type="ARBA" id="ARBA00023235"/>
    </source>
</evidence>
<dbReference type="InterPro" id="IPR000212">
    <property type="entry name" value="DNA_helicase_UvrD/REP"/>
</dbReference>
<comment type="similarity">
    <text evidence="1">Belongs to the helicase family. UvrD subfamily.</text>
</comment>
<evidence type="ECO:0000256" key="3">
    <source>
        <dbReference type="ARBA" id="ARBA00022741"/>
    </source>
</evidence>
<dbReference type="GO" id="GO:0005524">
    <property type="term" value="F:ATP binding"/>
    <property type="evidence" value="ECO:0007669"/>
    <property type="project" value="UniProtKB-UniRule"/>
</dbReference>
<sequence>MTTTQTSGPGAKGATSVALARHLSPRVGGVRRLGRERIDDDQAAAVDARAEVLVVLGGPGTGRTAVAVEAALDRVRTGECRPDEVVLVGATRRSAADLRDAVTSGLTGAAAVPLARTVQSLGFAVLRAQAAVDGLPPPRLVSGAQQDLVLSDLLAGHAETGTGPRWPQRLHEALPTRAMRDELRDLLMRAVEHGLTADDLRDLGARHGRPEWVAAAEVFEEYEQVGALATPGAYDPAWVLTAAAELLEGDAEARVRALRSVGCVVVDDAHELTAPAARLLRVFAASGVPLVLLGDPDSSVQGFRGADPALFLGDWAGRRVERVVLRTGYRVAAAVAEADARVVARIGALGGGVHRGASAAHDDGTCTVRVLRSQAQEAGYVAHALRRAHLVDGVPWDELAVVVRGAGRQSTLRRVLAARGVPVTSASADVPLRDQPSVAPLLLLLRLVVDLQRGHRELPDVEEVLALLTSPLLGADTVAVRRLRRALRAAELADEGGRSSDELLQHGTVDPAWVDHLLLERPDVAPLARLARVVASARAAAVVEDGRWAQGVSGEGVLWAAWEAVEVADLWRERALAGGAGGARADEALDAVVALFSAAAAHEDARPGSGPESFLLSVAQEEVAADSLADRSPDTGAVAIVTPAAAAGRQWRRVVVAGVQEGVWPDLRLRGSLLGSTELVDVVTGRAAVGSGPGDPGADDRAEAARAQVRYDETRMLHVAITRASEHVLLTAVSSEDEQPSPFLSVVDPLPAGVGRRETHEAPMPLDLVGVVARLRQELAEPERAHLAATRLAHLREVGVRGADPDQWWALRDRSDERPLRGPDELVRVSPSQVEAFDTCGLRWLLTSSGGGGASHVSADIGTLVHAVAEDLPDADHASIAAEIERRWPQLGQPPGWVGEQHLRRAQVMGRWLADYYVRARTEGWSLAGVEIPFAATVGRARIGGRVDRLERRDADGALRVVDLKTGSTKPTGDELAEHRQLGAYQVAVEEGGFGEHGSSSAGAVLVQLGRAATSRTFVQAQVPLRDADDPRWAHDAVAAAADGMSAAHMVARPEEAMCSRCPVRTSCPTHHEGGTLR</sequence>
<dbReference type="GeneID" id="59161725"/>
<evidence type="ECO:0000256" key="14">
    <source>
        <dbReference type="ARBA" id="ARBA00048988"/>
    </source>
</evidence>
<dbReference type="GO" id="GO:0033202">
    <property type="term" value="C:DNA helicase complex"/>
    <property type="evidence" value="ECO:0007669"/>
    <property type="project" value="TreeGrafter"/>
</dbReference>
<feature type="domain" description="UvrD-like helicase C-terminal" evidence="17">
    <location>
        <begin position="322"/>
        <end position="648"/>
    </location>
</feature>
<dbReference type="Pfam" id="PF00580">
    <property type="entry name" value="UvrD-helicase"/>
    <property type="match status" value="1"/>
</dbReference>
<dbReference type="GO" id="GO:0043138">
    <property type="term" value="F:3'-5' DNA helicase activity"/>
    <property type="evidence" value="ECO:0007669"/>
    <property type="project" value="UniProtKB-EC"/>
</dbReference>
<evidence type="ECO:0000313" key="18">
    <source>
        <dbReference type="EMBL" id="QFQ30730.2"/>
    </source>
</evidence>
<comment type="catalytic activity">
    <reaction evidence="12">
        <text>Couples ATP hydrolysis with the unwinding of duplex DNA by translocating in the 3'-5' direction.</text>
        <dbReference type="EC" id="5.6.2.4"/>
    </reaction>
</comment>
<dbReference type="Gene3D" id="3.40.50.300">
    <property type="entry name" value="P-loop containing nucleotide triphosphate hydrolases"/>
    <property type="match status" value="2"/>
</dbReference>
<keyword evidence="6 15" id="KW-0347">Helicase</keyword>
<keyword evidence="2" id="KW-0540">Nuclease</keyword>
<keyword evidence="8 15" id="KW-0067">ATP-binding</keyword>
<comment type="catalytic activity">
    <reaction evidence="14">
        <text>ATP + H2O = ADP + phosphate + H(+)</text>
        <dbReference type="Rhea" id="RHEA:13065"/>
        <dbReference type="ChEBI" id="CHEBI:15377"/>
        <dbReference type="ChEBI" id="CHEBI:15378"/>
        <dbReference type="ChEBI" id="CHEBI:30616"/>
        <dbReference type="ChEBI" id="CHEBI:43474"/>
        <dbReference type="ChEBI" id="CHEBI:456216"/>
        <dbReference type="EC" id="5.6.2.4"/>
    </reaction>
</comment>
<evidence type="ECO:0000256" key="12">
    <source>
        <dbReference type="ARBA" id="ARBA00034617"/>
    </source>
</evidence>
<gene>
    <name evidence="18" type="ORF">EEW87_011125</name>
</gene>
<dbReference type="EMBL" id="CP044548">
    <property type="protein sequence ID" value="QFQ30730.2"/>
    <property type="molecule type" value="Genomic_DNA"/>
</dbReference>
<keyword evidence="10" id="KW-0234">DNA repair</keyword>
<evidence type="ECO:0000256" key="8">
    <source>
        <dbReference type="ARBA" id="ARBA00022840"/>
    </source>
</evidence>
<dbReference type="PROSITE" id="PS51217">
    <property type="entry name" value="UVRD_HELICASE_CTER"/>
    <property type="match status" value="1"/>
</dbReference>
<feature type="domain" description="UvrD-like helicase ATP-binding" evidence="16">
    <location>
        <begin position="36"/>
        <end position="332"/>
    </location>
</feature>
<evidence type="ECO:0000256" key="15">
    <source>
        <dbReference type="PROSITE-ProRule" id="PRU00560"/>
    </source>
</evidence>
<dbReference type="Gene3D" id="1.10.486.10">
    <property type="entry name" value="PCRA, domain 4"/>
    <property type="match status" value="1"/>
</dbReference>
<evidence type="ECO:0000256" key="10">
    <source>
        <dbReference type="ARBA" id="ARBA00023204"/>
    </source>
</evidence>
<reference evidence="18 19" key="1">
    <citation type="submission" date="2019-09" db="EMBL/GenBank/DDBJ databases">
        <title>Complete Genome Sequence of Janibacter melonis M714 with both human health impact and industrial applications.</title>
        <authorList>
            <person name="Jin M."/>
            <person name="Zhao Q.R."/>
        </authorList>
    </citation>
    <scope>NUCLEOTIDE SEQUENCE [LARGE SCALE GENOMIC DNA]</scope>
    <source>
        <strain evidence="18 19">M714</strain>
    </source>
</reference>
<dbReference type="Gene3D" id="3.90.320.10">
    <property type="match status" value="1"/>
</dbReference>
<dbReference type="InterPro" id="IPR014017">
    <property type="entry name" value="DNA_helicase_UvrD-like_C"/>
</dbReference>
<feature type="binding site" evidence="15">
    <location>
        <begin position="57"/>
        <end position="64"/>
    </location>
    <ligand>
        <name>ATP</name>
        <dbReference type="ChEBI" id="CHEBI:30616"/>
    </ligand>
</feature>
<dbReference type="PROSITE" id="PS51198">
    <property type="entry name" value="UVRD_HELICASE_ATP_BIND"/>
    <property type="match status" value="1"/>
</dbReference>
<dbReference type="PANTHER" id="PTHR11070:SF59">
    <property type="entry name" value="DNA 3'-5' HELICASE"/>
    <property type="match status" value="1"/>
</dbReference>
<dbReference type="InterPro" id="IPR014016">
    <property type="entry name" value="UvrD-like_ATP-bd"/>
</dbReference>
<proteinExistence type="inferred from homology"/>
<dbReference type="InterPro" id="IPR013986">
    <property type="entry name" value="DExx_box_DNA_helicase_dom_sf"/>
</dbReference>
<dbReference type="GO" id="GO:0004527">
    <property type="term" value="F:exonuclease activity"/>
    <property type="evidence" value="ECO:0007669"/>
    <property type="project" value="UniProtKB-KW"/>
</dbReference>
<dbReference type="GO" id="GO:0005829">
    <property type="term" value="C:cytosol"/>
    <property type="evidence" value="ECO:0007669"/>
    <property type="project" value="TreeGrafter"/>
</dbReference>
<keyword evidence="7" id="KW-0269">Exonuclease</keyword>
<dbReference type="SUPFAM" id="SSF52540">
    <property type="entry name" value="P-loop containing nucleoside triphosphate hydrolases"/>
    <property type="match status" value="1"/>
</dbReference>
<dbReference type="InterPro" id="IPR038726">
    <property type="entry name" value="PDDEXK_AddAB-type"/>
</dbReference>
<dbReference type="PANTHER" id="PTHR11070">
    <property type="entry name" value="UVRD / RECB / PCRA DNA HELICASE FAMILY MEMBER"/>
    <property type="match status" value="1"/>
</dbReference>
<keyword evidence="9" id="KW-0238">DNA-binding</keyword>
<protein>
    <recommendedName>
        <fullName evidence="13">DNA 3'-5' helicase</fullName>
        <ecNumber evidence="13">5.6.2.4</ecNumber>
    </recommendedName>
</protein>
<evidence type="ECO:0000256" key="6">
    <source>
        <dbReference type="ARBA" id="ARBA00022806"/>
    </source>
</evidence>
<dbReference type="InterPro" id="IPR011604">
    <property type="entry name" value="PDDEXK-like_dom_sf"/>
</dbReference>
<evidence type="ECO:0000259" key="17">
    <source>
        <dbReference type="PROSITE" id="PS51217"/>
    </source>
</evidence>
<evidence type="ECO:0000256" key="13">
    <source>
        <dbReference type="ARBA" id="ARBA00034808"/>
    </source>
</evidence>
<keyword evidence="3 15" id="KW-0547">Nucleotide-binding</keyword>
<evidence type="ECO:0000256" key="4">
    <source>
        <dbReference type="ARBA" id="ARBA00022763"/>
    </source>
</evidence>
<dbReference type="EC" id="5.6.2.4" evidence="13"/>
<evidence type="ECO:0000313" key="19">
    <source>
        <dbReference type="Proteomes" id="UP000271708"/>
    </source>
</evidence>
<dbReference type="GO" id="GO:0003677">
    <property type="term" value="F:DNA binding"/>
    <property type="evidence" value="ECO:0007669"/>
    <property type="project" value="UniProtKB-KW"/>
</dbReference>
<evidence type="ECO:0000256" key="7">
    <source>
        <dbReference type="ARBA" id="ARBA00022839"/>
    </source>
</evidence>
<keyword evidence="5 15" id="KW-0378">Hydrolase</keyword>
<dbReference type="AlphaFoldDB" id="A0A5P8FNW0"/>
<keyword evidence="4" id="KW-0227">DNA damage</keyword>
<accession>A0A5P8FNW0</accession>
<evidence type="ECO:0000256" key="1">
    <source>
        <dbReference type="ARBA" id="ARBA00009922"/>
    </source>
</evidence>
<evidence type="ECO:0000256" key="5">
    <source>
        <dbReference type="ARBA" id="ARBA00022801"/>
    </source>
</evidence>
<dbReference type="RefSeq" id="WP_123092135.1">
    <property type="nucleotide sequence ID" value="NZ_CP044548.2"/>
</dbReference>
<dbReference type="Proteomes" id="UP000271708">
    <property type="component" value="Chromosome"/>
</dbReference>
<keyword evidence="11" id="KW-0413">Isomerase</keyword>
<evidence type="ECO:0000256" key="2">
    <source>
        <dbReference type="ARBA" id="ARBA00022722"/>
    </source>
</evidence>
<dbReference type="Gene3D" id="1.10.10.160">
    <property type="match status" value="1"/>
</dbReference>